<feature type="compositionally biased region" description="Acidic residues" evidence="1">
    <location>
        <begin position="413"/>
        <end position="422"/>
    </location>
</feature>
<feature type="region of interest" description="Disordered" evidence="1">
    <location>
        <begin position="405"/>
        <end position="444"/>
    </location>
</feature>
<dbReference type="Proteomes" id="UP000694865">
    <property type="component" value="Unplaced"/>
</dbReference>
<protein>
    <submittedName>
        <fullName evidence="4">Fibrous sheath CABYR-binding protein-like</fullName>
    </submittedName>
</protein>
<dbReference type="PANTHER" id="PTHR46599:SF3">
    <property type="entry name" value="PIGGYBAC TRANSPOSABLE ELEMENT-DERIVED PROTEIN 4"/>
    <property type="match status" value="1"/>
</dbReference>
<keyword evidence="3" id="KW-1185">Reference proteome</keyword>
<organism evidence="3 4">
    <name type="scientific">Saccoglossus kowalevskii</name>
    <name type="common">Acorn worm</name>
    <dbReference type="NCBI Taxonomy" id="10224"/>
    <lineage>
        <taxon>Eukaryota</taxon>
        <taxon>Metazoa</taxon>
        <taxon>Hemichordata</taxon>
        <taxon>Enteropneusta</taxon>
        <taxon>Harrimaniidae</taxon>
        <taxon>Saccoglossus</taxon>
    </lineage>
</organism>
<gene>
    <name evidence="4" type="primary">LOC102806738</name>
</gene>
<dbReference type="InterPro" id="IPR029526">
    <property type="entry name" value="PGBD"/>
</dbReference>
<dbReference type="RefSeq" id="XP_006825829.1">
    <property type="nucleotide sequence ID" value="XM_006825766.1"/>
</dbReference>
<evidence type="ECO:0000313" key="4">
    <source>
        <dbReference type="RefSeq" id="XP_006825829.1"/>
    </source>
</evidence>
<proteinExistence type="predicted"/>
<feature type="region of interest" description="Disordered" evidence="1">
    <location>
        <begin position="163"/>
        <end position="186"/>
    </location>
</feature>
<dbReference type="GeneID" id="102806738"/>
<feature type="region of interest" description="Disordered" evidence="1">
    <location>
        <begin position="347"/>
        <end position="371"/>
    </location>
</feature>
<feature type="non-terminal residue" evidence="4">
    <location>
        <position position="610"/>
    </location>
</feature>
<evidence type="ECO:0000259" key="2">
    <source>
        <dbReference type="Pfam" id="PF13843"/>
    </source>
</evidence>
<name>A0ABM0N0N8_SACKO</name>
<dbReference type="Pfam" id="PF13843">
    <property type="entry name" value="DDE_Tnp_1_7"/>
    <property type="match status" value="1"/>
</dbReference>
<feature type="compositionally biased region" description="Basic and acidic residues" evidence="1">
    <location>
        <begin position="311"/>
        <end position="323"/>
    </location>
</feature>
<feature type="domain" description="PiggyBac transposable element-derived protein" evidence="2">
    <location>
        <begin position="455"/>
        <end position="610"/>
    </location>
</feature>
<feature type="region of interest" description="Disordered" evidence="1">
    <location>
        <begin position="301"/>
        <end position="323"/>
    </location>
</feature>
<evidence type="ECO:0000313" key="3">
    <source>
        <dbReference type="Proteomes" id="UP000694865"/>
    </source>
</evidence>
<feature type="region of interest" description="Disordered" evidence="1">
    <location>
        <begin position="42"/>
        <end position="101"/>
    </location>
</feature>
<accession>A0ABM0N0N8</accession>
<reference evidence="4" key="1">
    <citation type="submission" date="2025-08" db="UniProtKB">
        <authorList>
            <consortium name="RefSeq"/>
        </authorList>
    </citation>
    <scope>IDENTIFICATION</scope>
    <source>
        <tissue evidence="4">Testes</tissue>
    </source>
</reference>
<sequence>MVFSNFAGTIGLNCTMDKNMCEELEMSLREVAALQLSNEESRIMNSGGRTRRGSRLQFTDRTTPSSGESTPSEPPEEMPVVCNPEHASEPPQDMAMDVSDSDPLQDRVHLRYTDSGRATPFSGTSTPQEIEPLQDMAVVGSEPPQDMAVVGNEPLQDMAVVGTSEGGSEPPQDMAVVDTSEGGSEPPQDMAVIGISEGGTGSEPPQDMAVVGNEPPQDMAVVDTSEGNSEPPQYVAVVGTSEGGNEPPQDMAVIGNEPPQDMAVVSNEPPQDMAVVSNEPPQDMAVVGNEPLQDMAVVGNEPPQDMASIGGDERSNEQTNDERHDRVIAVSEENDLSDDCLESGEDMEVSSDHCFPSSSGEDVVSDEDPHEGLTLRSRRRIRQNVNVRRIEDTWKRGHRYEEPTEYMHLGSDDSSESEDDEGWSSHLKRHTGSMEFTGDPPGPNVPLDENASVLEAFHTIFPTYLIKKLRRETNKYAQWSQLRKRKRDKFWHEVKDDEIRAFLGILILMGVDPKMEIGDYWSNQTALRNEFIAGTMSRNRFQKILQYFHCNDADKDPANISDPERRRIEKSREPMYKVLPVLNKIMESSQNSYNLHQEIVIDEAIIGYKG</sequence>
<feature type="compositionally biased region" description="Low complexity" evidence="1">
    <location>
        <begin position="62"/>
        <end position="71"/>
    </location>
</feature>
<dbReference type="PANTHER" id="PTHR46599">
    <property type="entry name" value="PIGGYBAC TRANSPOSABLE ELEMENT-DERIVED PROTEIN 4"/>
    <property type="match status" value="1"/>
</dbReference>
<evidence type="ECO:0000256" key="1">
    <source>
        <dbReference type="SAM" id="MobiDB-lite"/>
    </source>
</evidence>